<feature type="region of interest" description="Disordered" evidence="4">
    <location>
        <begin position="143"/>
        <end position="556"/>
    </location>
</feature>
<dbReference type="RefSeq" id="WP_126499626.1">
    <property type="nucleotide sequence ID" value="NZ_CAJPQC010000013.1"/>
</dbReference>
<evidence type="ECO:0000313" key="7">
    <source>
        <dbReference type="Proteomes" id="UP000282386"/>
    </source>
</evidence>
<dbReference type="InterPro" id="IPR051081">
    <property type="entry name" value="HTH_MetalResp_TranReg"/>
</dbReference>
<dbReference type="Gene3D" id="1.10.10.10">
    <property type="entry name" value="Winged helix-like DNA-binding domain superfamily/Winged helix DNA-binding domain"/>
    <property type="match status" value="1"/>
</dbReference>
<feature type="domain" description="HTH arsR-type" evidence="5">
    <location>
        <begin position="1"/>
        <end position="91"/>
    </location>
</feature>
<dbReference type="SUPFAM" id="SSF46785">
    <property type="entry name" value="Winged helix' DNA-binding domain"/>
    <property type="match status" value="1"/>
</dbReference>
<keyword evidence="3" id="KW-0804">Transcription</keyword>
<accession>A0A7Z9A1W6</accession>
<dbReference type="InterPro" id="IPR001845">
    <property type="entry name" value="HTH_ArsR_DNA-bd_dom"/>
</dbReference>
<feature type="compositionally biased region" description="Acidic residues" evidence="4">
    <location>
        <begin position="145"/>
        <end position="161"/>
    </location>
</feature>
<dbReference type="PROSITE" id="PS50987">
    <property type="entry name" value="HTH_ARSR_2"/>
    <property type="match status" value="1"/>
</dbReference>
<dbReference type="InterPro" id="IPR036388">
    <property type="entry name" value="WH-like_DNA-bd_sf"/>
</dbReference>
<feature type="compositionally biased region" description="Basic and acidic residues" evidence="4">
    <location>
        <begin position="459"/>
        <end position="479"/>
    </location>
</feature>
<dbReference type="SMART" id="SM00418">
    <property type="entry name" value="HTH_ARSR"/>
    <property type="match status" value="1"/>
</dbReference>
<evidence type="ECO:0000256" key="1">
    <source>
        <dbReference type="ARBA" id="ARBA00023015"/>
    </source>
</evidence>
<dbReference type="Proteomes" id="UP000282386">
    <property type="component" value="Chromosome"/>
</dbReference>
<dbReference type="AlphaFoldDB" id="A0A7Z9A1W6"/>
<feature type="compositionally biased region" description="Polar residues" evidence="4">
    <location>
        <begin position="303"/>
        <end position="312"/>
    </location>
</feature>
<dbReference type="PANTHER" id="PTHR33154">
    <property type="entry name" value="TRANSCRIPTIONAL REGULATOR, ARSR FAMILY"/>
    <property type="match status" value="1"/>
</dbReference>
<evidence type="ECO:0000256" key="2">
    <source>
        <dbReference type="ARBA" id="ARBA00023125"/>
    </source>
</evidence>
<dbReference type="GO" id="GO:0003700">
    <property type="term" value="F:DNA-binding transcription factor activity"/>
    <property type="evidence" value="ECO:0007669"/>
    <property type="project" value="InterPro"/>
</dbReference>
<sequence>MHADVFSVIADSTRRRIVRLLAEQTHTVGAVVEKLGMSQPTISKHLKVLREAGVVSAVVEGQRRLYSLNPEVFTEITDWVDEILEAARASAAAHAPVALPGGESFSPAFPGSSVVVGGFTGAHQHEVVESSEKLDIPAELHIPSDAEEDNDEEPSAEDNDDTAAGGSEELQRRVVPLSSNNPNIPAEDEPAVEEGADSHPDPAVGVVLSAKAPEEPAETAESEGLDEELAGSEQNASATFAGTGEVSEGVVPMRPFTPSAFASDEVPQPDEEKAPVETAAKDSTDDTQSVAPAGQGEDDEATESSAGVSPWSSAGDASAKPAVSNEPARGKHEAIDAAPANGQPAKSEPVNVESQDAVSAAADMTSTIEDAPTKKTHHHTGEDTAASATESRSEQKAAGLSEAKTGQDAADSPRIEASTAEAGRDAASVEAATVSKTVKSDEATLTTDPADGPDAYEDVAAHADDAEPKKTYAEGKGADPEASEDTEAADTDGASVTDTADAGAEPETAQTVEPKEAPEPTEEPVFRPIPQPAPYEQVTVKEEPRGLLARVFGRRR</sequence>
<dbReference type="InterPro" id="IPR011991">
    <property type="entry name" value="ArsR-like_HTH"/>
</dbReference>
<dbReference type="EMBL" id="LR134479">
    <property type="protein sequence ID" value="VEI22349.1"/>
    <property type="molecule type" value="Genomic_DNA"/>
</dbReference>
<dbReference type="CDD" id="cd00090">
    <property type="entry name" value="HTH_ARSR"/>
    <property type="match status" value="1"/>
</dbReference>
<dbReference type="Pfam" id="PF01022">
    <property type="entry name" value="HTH_5"/>
    <property type="match status" value="1"/>
</dbReference>
<dbReference type="InterPro" id="IPR036390">
    <property type="entry name" value="WH_DNA-bd_sf"/>
</dbReference>
<dbReference type="PANTHER" id="PTHR33154:SF33">
    <property type="entry name" value="TRANSCRIPTIONAL REPRESSOR SDPR"/>
    <property type="match status" value="1"/>
</dbReference>
<organism evidence="6 7">
    <name type="scientific">Rothia aeria</name>
    <dbReference type="NCBI Taxonomy" id="172042"/>
    <lineage>
        <taxon>Bacteria</taxon>
        <taxon>Bacillati</taxon>
        <taxon>Actinomycetota</taxon>
        <taxon>Actinomycetes</taxon>
        <taxon>Micrococcales</taxon>
        <taxon>Micrococcaceae</taxon>
        <taxon>Rothia</taxon>
    </lineage>
</organism>
<feature type="compositionally biased region" description="Basic and acidic residues" evidence="4">
    <location>
        <begin position="270"/>
        <end position="284"/>
    </location>
</feature>
<feature type="compositionally biased region" description="Acidic residues" evidence="4">
    <location>
        <begin position="215"/>
        <end position="230"/>
    </location>
</feature>
<keyword evidence="2" id="KW-0238">DNA-binding</keyword>
<protein>
    <submittedName>
        <fullName evidence="6">HTH-type transcriptional repressor AseR</fullName>
    </submittedName>
</protein>
<evidence type="ECO:0000256" key="3">
    <source>
        <dbReference type="ARBA" id="ARBA00023163"/>
    </source>
</evidence>
<dbReference type="NCBIfam" id="NF033788">
    <property type="entry name" value="HTH_metalloreg"/>
    <property type="match status" value="1"/>
</dbReference>
<reference evidence="6 7" key="1">
    <citation type="submission" date="2018-12" db="EMBL/GenBank/DDBJ databases">
        <authorList>
            <consortium name="Pathogen Informatics"/>
        </authorList>
    </citation>
    <scope>NUCLEOTIDE SEQUENCE [LARGE SCALE GENOMIC DNA]</scope>
    <source>
        <strain evidence="6 7">NCTC10207</strain>
    </source>
</reference>
<name>A0A7Z9A1W6_9MICC</name>
<feature type="compositionally biased region" description="Acidic residues" evidence="4">
    <location>
        <begin position="186"/>
        <end position="195"/>
    </location>
</feature>
<feature type="compositionally biased region" description="Acidic residues" evidence="4">
    <location>
        <begin position="481"/>
        <end position="490"/>
    </location>
</feature>
<keyword evidence="1" id="KW-0805">Transcription regulation</keyword>
<evidence type="ECO:0000256" key="4">
    <source>
        <dbReference type="SAM" id="MobiDB-lite"/>
    </source>
</evidence>
<proteinExistence type="predicted"/>
<evidence type="ECO:0000259" key="5">
    <source>
        <dbReference type="PROSITE" id="PS50987"/>
    </source>
</evidence>
<gene>
    <name evidence="6" type="primary">aseR</name>
    <name evidence="6" type="ORF">NCTC10207_00424</name>
</gene>
<dbReference type="GO" id="GO:0003677">
    <property type="term" value="F:DNA binding"/>
    <property type="evidence" value="ECO:0007669"/>
    <property type="project" value="UniProtKB-KW"/>
</dbReference>
<dbReference type="PRINTS" id="PR00778">
    <property type="entry name" value="HTHARSR"/>
</dbReference>
<evidence type="ECO:0000313" key="6">
    <source>
        <dbReference type="EMBL" id="VEI22349.1"/>
    </source>
</evidence>